<evidence type="ECO:0000313" key="3">
    <source>
        <dbReference type="Proteomes" id="UP000324748"/>
    </source>
</evidence>
<gene>
    <name evidence="2" type="ORF">PGT21_007561</name>
</gene>
<evidence type="ECO:0000313" key="2">
    <source>
        <dbReference type="EMBL" id="KAA1076448.1"/>
    </source>
</evidence>
<dbReference type="Proteomes" id="UP000324748">
    <property type="component" value="Unassembled WGS sequence"/>
</dbReference>
<feature type="compositionally biased region" description="Acidic residues" evidence="1">
    <location>
        <begin position="23"/>
        <end position="38"/>
    </location>
</feature>
<name>A0A5B0MJK4_PUCGR</name>
<feature type="compositionally biased region" description="Basic and acidic residues" evidence="1">
    <location>
        <begin position="59"/>
        <end position="68"/>
    </location>
</feature>
<protein>
    <submittedName>
        <fullName evidence="2">Uncharacterized protein</fullName>
    </submittedName>
</protein>
<keyword evidence="3" id="KW-1185">Reference proteome</keyword>
<reference evidence="2 3" key="1">
    <citation type="submission" date="2019-05" db="EMBL/GenBank/DDBJ databases">
        <title>Emergence of the Ug99 lineage of the wheat stem rust pathogen through somatic hybridization.</title>
        <authorList>
            <person name="Li F."/>
            <person name="Upadhyaya N.M."/>
            <person name="Sperschneider J."/>
            <person name="Matny O."/>
            <person name="Nguyen-Phuc H."/>
            <person name="Mago R."/>
            <person name="Raley C."/>
            <person name="Miller M.E."/>
            <person name="Silverstein K.A.T."/>
            <person name="Henningsen E."/>
            <person name="Hirsch C.D."/>
            <person name="Visser B."/>
            <person name="Pretorius Z.A."/>
            <person name="Steffenson B.J."/>
            <person name="Schwessinger B."/>
            <person name="Dodds P.N."/>
            <person name="Figueroa M."/>
        </authorList>
    </citation>
    <scope>NUCLEOTIDE SEQUENCE [LARGE SCALE GENOMIC DNA]</scope>
    <source>
        <strain evidence="2">21-0</strain>
    </source>
</reference>
<dbReference type="EMBL" id="VSWC01000145">
    <property type="protein sequence ID" value="KAA1076448.1"/>
    <property type="molecule type" value="Genomic_DNA"/>
</dbReference>
<dbReference type="AlphaFoldDB" id="A0A5B0MJK4"/>
<accession>A0A5B0MJK4</accession>
<proteinExistence type="predicted"/>
<evidence type="ECO:0000256" key="1">
    <source>
        <dbReference type="SAM" id="MobiDB-lite"/>
    </source>
</evidence>
<feature type="region of interest" description="Disordered" evidence="1">
    <location>
        <begin position="1"/>
        <end position="80"/>
    </location>
</feature>
<organism evidence="2 3">
    <name type="scientific">Puccinia graminis f. sp. tritici</name>
    <dbReference type="NCBI Taxonomy" id="56615"/>
    <lineage>
        <taxon>Eukaryota</taxon>
        <taxon>Fungi</taxon>
        <taxon>Dikarya</taxon>
        <taxon>Basidiomycota</taxon>
        <taxon>Pucciniomycotina</taxon>
        <taxon>Pucciniomycetes</taxon>
        <taxon>Pucciniales</taxon>
        <taxon>Pucciniaceae</taxon>
        <taxon>Puccinia</taxon>
    </lineage>
</organism>
<comment type="caution">
    <text evidence="2">The sequence shown here is derived from an EMBL/GenBank/DDBJ whole genome shotgun (WGS) entry which is preliminary data.</text>
</comment>
<sequence length="80" mass="9041">MNEEDDPSFGPDEINLTHSANKEEEEEEETEGDRDFVDDSMGTSGHLKEEEEDVVSNGNKEELAREAHCNAMVLDKDEEL</sequence>